<dbReference type="KEGG" id="nef:GP480_01230"/>
<feature type="transmembrane region" description="Helical" evidence="8">
    <location>
        <begin position="43"/>
        <end position="70"/>
    </location>
</feature>
<evidence type="ECO:0000256" key="2">
    <source>
        <dbReference type="ARBA" id="ARBA00022448"/>
    </source>
</evidence>
<feature type="transmembrane region" description="Helical" evidence="8">
    <location>
        <begin position="125"/>
        <end position="149"/>
    </location>
</feature>
<evidence type="ECO:0000256" key="3">
    <source>
        <dbReference type="ARBA" id="ARBA00022475"/>
    </source>
</evidence>
<feature type="transmembrane region" description="Helical" evidence="8">
    <location>
        <begin position="314"/>
        <end position="334"/>
    </location>
</feature>
<evidence type="ECO:0000256" key="7">
    <source>
        <dbReference type="ARBA" id="ARBA00023136"/>
    </source>
</evidence>
<keyword evidence="6 8" id="KW-1133">Transmembrane helix</keyword>
<keyword evidence="2" id="KW-0813">Transport</keyword>
<feature type="transmembrane region" description="Helical" evidence="8">
    <location>
        <begin position="222"/>
        <end position="242"/>
    </location>
</feature>
<feature type="transmembrane region" description="Helical" evidence="8">
    <location>
        <begin position="439"/>
        <end position="457"/>
    </location>
</feature>
<dbReference type="GO" id="GO:0005886">
    <property type="term" value="C:plasma membrane"/>
    <property type="evidence" value="ECO:0007669"/>
    <property type="project" value="UniProtKB-SubCell"/>
</dbReference>
<evidence type="ECO:0000259" key="9">
    <source>
        <dbReference type="PROSITE" id="PS50928"/>
    </source>
</evidence>
<name>A0A6P1GAZ0_9RICK</name>
<evidence type="ECO:0000313" key="10">
    <source>
        <dbReference type="EMBL" id="QHD65081.1"/>
    </source>
</evidence>
<organism evidence="10 11">
    <name type="scientific">Neorickettsia findlayensis</name>
    <dbReference type="NCBI Taxonomy" id="2686014"/>
    <lineage>
        <taxon>Bacteria</taxon>
        <taxon>Pseudomonadati</taxon>
        <taxon>Pseudomonadota</taxon>
        <taxon>Alphaproteobacteria</taxon>
        <taxon>Rickettsiales</taxon>
        <taxon>Anaplasmataceae</taxon>
        <taxon>Neorickettsia</taxon>
    </lineage>
</organism>
<dbReference type="PANTHER" id="PTHR43357:SF3">
    <property type="entry name" value="FE(3+)-TRANSPORT SYSTEM PERMEASE PROTEIN FBPB 2"/>
    <property type="match status" value="1"/>
</dbReference>
<keyword evidence="7 8" id="KW-0472">Membrane</keyword>
<dbReference type="AlphaFoldDB" id="A0A6P1GAZ0"/>
<dbReference type="CDD" id="cd06261">
    <property type="entry name" value="TM_PBP2"/>
    <property type="match status" value="1"/>
</dbReference>
<dbReference type="EMBL" id="CP047224">
    <property type="protein sequence ID" value="QHD65081.1"/>
    <property type="molecule type" value="Genomic_DNA"/>
</dbReference>
<comment type="subcellular location">
    <subcellularLocation>
        <location evidence="1">Cell inner membrane</location>
        <topology evidence="1">Multi-pass membrane protein</topology>
    </subcellularLocation>
</comment>
<feature type="domain" description="ABC transmembrane type-1" evidence="9">
    <location>
        <begin position="311"/>
        <end position="511"/>
    </location>
</feature>
<keyword evidence="4" id="KW-0997">Cell inner membrane</keyword>
<dbReference type="PANTHER" id="PTHR43357">
    <property type="entry name" value="INNER MEMBRANE ABC TRANSPORTER PERMEASE PROTEIN YDCV"/>
    <property type="match status" value="1"/>
</dbReference>
<dbReference type="PROSITE" id="PS50928">
    <property type="entry name" value="ABC_TM1"/>
    <property type="match status" value="2"/>
</dbReference>
<gene>
    <name evidence="10" type="ORF">GP480_01230</name>
</gene>
<feature type="domain" description="ABC transmembrane type-1" evidence="9">
    <location>
        <begin position="42"/>
        <end position="241"/>
    </location>
</feature>
<evidence type="ECO:0000256" key="5">
    <source>
        <dbReference type="ARBA" id="ARBA00022692"/>
    </source>
</evidence>
<reference evidence="10 11" key="1">
    <citation type="journal article" date="2020" name="MBio">
        <title>Erratum for Teymournejad et al., 'Isolation and Molecular Analysis of a Novel Neorickettsia Species That Causes Potomac Horse Fever'.</title>
        <authorList>
            <person name="Teymournejad O."/>
            <person name="Lin M."/>
            <person name="Bekebrede H."/>
            <person name="Kamr A."/>
            <person name="Toribio R.E."/>
            <person name="Arroyo L.G."/>
            <person name="Baird J.D."/>
            <person name="Rikihisa Y."/>
        </authorList>
    </citation>
    <scope>NUCLEOTIDE SEQUENCE [LARGE SCALE GENOMIC DNA]</scope>
    <source>
        <strain evidence="10 11">Fin17</strain>
    </source>
</reference>
<accession>A0A6P1GAZ0</accession>
<sequence>MQKVLLNGLILLFFAPTFSLILPSFSPYGFVCASCWLFGEYLLNTLALLSGVGFLTFVFGVGSACAVTFLSFPGRRLLRMLLFFPIAVPGYIMALSYVQFFGFSSEFSSFLRDVFGVQHLLRINSLYGAIFVMSVAFYPYVYILCLARISSIGGAIAISRSCGKSFLSSMFEVVIPIARPAIVGGITLVLMEVISDFGIMQFFGLQTFVTGIYRKWFLLNDVIGASRLILFLLLFVVGMIFLEKLLRQGALYSNVIGDPRLDCCWHLKGYKAVLVPLLLSLLPLSGLVFPIVSLAILSIDAVPDYKLLSLTFKSIQIALIVSFFTILVASFFVYMEKKKKIGATAFQLSNLGYSVPGLVVGMGIINFFASGSSFLSYVPLPGLHIFTIGTFTALIYAYVFRFLALGSNSIKSGMEKIPNEIPWTMMLIGKSGFIDTVRVYSPMLVGSLVSAAMLIFLDTLKELPLTLLVRPFNFETMSTRVYELVMDERYEDAAMPALIMTAICIVITWFLTRSAYAGDLRNLKKRSKIGCFCDVCLGKNGCFD</sequence>
<proteinExistence type="predicted"/>
<evidence type="ECO:0000256" key="8">
    <source>
        <dbReference type="SAM" id="Phobius"/>
    </source>
</evidence>
<evidence type="ECO:0000256" key="1">
    <source>
        <dbReference type="ARBA" id="ARBA00004429"/>
    </source>
</evidence>
<evidence type="ECO:0000313" key="11">
    <source>
        <dbReference type="Proteomes" id="UP000464912"/>
    </source>
</evidence>
<evidence type="ECO:0000256" key="6">
    <source>
        <dbReference type="ARBA" id="ARBA00022989"/>
    </source>
</evidence>
<evidence type="ECO:0000256" key="4">
    <source>
        <dbReference type="ARBA" id="ARBA00022519"/>
    </source>
</evidence>
<reference evidence="10 11" key="2">
    <citation type="journal article" date="2020" name="MBio">
        <title>Isolation and Molecular Analysis of a Novel Neorickettsia Species That Causes Potomac Horse Fever.</title>
        <authorList>
            <person name="Teymournejad O."/>
            <person name="Lin M."/>
            <person name="Bekebrede H."/>
            <person name="Kamr A."/>
            <person name="Toribio R.E."/>
            <person name="Arroyo L.G."/>
            <person name="Baird J.D."/>
            <person name="Rikihisa Y."/>
        </authorList>
    </citation>
    <scope>NUCLEOTIDE SEQUENCE [LARGE SCALE GENOMIC DNA]</scope>
    <source>
        <strain evidence="10 11">Fin17</strain>
    </source>
</reference>
<keyword evidence="5 8" id="KW-0812">Transmembrane</keyword>
<feature type="transmembrane region" description="Helical" evidence="8">
    <location>
        <begin position="277"/>
        <end position="299"/>
    </location>
</feature>
<feature type="transmembrane region" description="Helical" evidence="8">
    <location>
        <begin position="493"/>
        <end position="516"/>
    </location>
</feature>
<dbReference type="SUPFAM" id="SSF161098">
    <property type="entry name" value="MetI-like"/>
    <property type="match status" value="2"/>
</dbReference>
<keyword evidence="11" id="KW-1185">Reference proteome</keyword>
<feature type="transmembrane region" description="Helical" evidence="8">
    <location>
        <begin position="383"/>
        <end position="404"/>
    </location>
</feature>
<dbReference type="Proteomes" id="UP000464912">
    <property type="component" value="Chromosome"/>
</dbReference>
<feature type="transmembrane region" description="Helical" evidence="8">
    <location>
        <begin position="355"/>
        <end position="377"/>
    </location>
</feature>
<dbReference type="Gene3D" id="1.10.3720.10">
    <property type="entry name" value="MetI-like"/>
    <property type="match status" value="2"/>
</dbReference>
<keyword evidence="3" id="KW-1003">Cell membrane</keyword>
<dbReference type="RefSeq" id="WP_160095136.1">
    <property type="nucleotide sequence ID" value="NZ_CP047224.1"/>
</dbReference>
<dbReference type="InterPro" id="IPR035906">
    <property type="entry name" value="MetI-like_sf"/>
</dbReference>
<protein>
    <submittedName>
        <fullName evidence="10">Iron ABC transporter permease</fullName>
    </submittedName>
</protein>
<dbReference type="InterPro" id="IPR000515">
    <property type="entry name" value="MetI-like"/>
</dbReference>
<dbReference type="GO" id="GO:0055085">
    <property type="term" value="P:transmembrane transport"/>
    <property type="evidence" value="ECO:0007669"/>
    <property type="project" value="InterPro"/>
</dbReference>
<feature type="transmembrane region" description="Helical" evidence="8">
    <location>
        <begin position="82"/>
        <end position="105"/>
    </location>
</feature>